<organism evidence="1 2">
    <name type="scientific">Mycoplasmopsis anatis 1340</name>
    <dbReference type="NCBI Taxonomy" id="1034808"/>
    <lineage>
        <taxon>Bacteria</taxon>
        <taxon>Bacillati</taxon>
        <taxon>Mycoplasmatota</taxon>
        <taxon>Mycoplasmoidales</taxon>
        <taxon>Metamycoplasmataceae</taxon>
        <taxon>Mycoplasmopsis</taxon>
    </lineage>
</organism>
<dbReference type="Proteomes" id="UP000005055">
    <property type="component" value="Unassembled WGS sequence"/>
</dbReference>
<comment type="caution">
    <text evidence="1">The sequence shown here is derived from an EMBL/GenBank/DDBJ whole genome shotgun (WGS) entry which is preliminary data.</text>
</comment>
<gene>
    <name evidence="1" type="ORF">GIG_02226</name>
</gene>
<dbReference type="AlphaFoldDB" id="F9QDD8"/>
<proteinExistence type="predicted"/>
<sequence>MVFNDNFVTKAILKDYLNFEIIYMSLIPKKYVKEIDGIKLVKKNWTFISEIIQLICLILDNTIEEKINKVFNDLSLMYNDHYIKLLSLNKRKLMQIADIVLISSSFFDFTSQAVC</sequence>
<name>F9QDD8_9BACT</name>
<dbReference type="STRING" id="1034808.GIG_02226"/>
<reference evidence="1 2" key="1">
    <citation type="journal article" date="2011" name="J. Bacteriol.">
        <title>Genome Sequence of Duck Pathogen Mycoplasma anatis Strain 1340.</title>
        <authorList>
            <person name="Guo Z."/>
            <person name="Chen P."/>
            <person name="Ren P."/>
            <person name="Kuang S."/>
            <person name="Zhou Z."/>
            <person name="Li Z."/>
            <person name="Liu M."/>
            <person name="Shi D."/>
            <person name="Xiao Y."/>
            <person name="Wang X."/>
            <person name="Zhou R."/>
            <person name="Jin H."/>
            <person name="Bi D."/>
        </authorList>
    </citation>
    <scope>NUCLEOTIDE SEQUENCE [LARGE SCALE GENOMIC DNA]</scope>
    <source>
        <strain evidence="1 2">1340</strain>
    </source>
</reference>
<dbReference type="EMBL" id="AFVJ01000019">
    <property type="protein sequence ID" value="EGS29225.1"/>
    <property type="molecule type" value="Genomic_DNA"/>
</dbReference>
<evidence type="ECO:0000313" key="1">
    <source>
        <dbReference type="EMBL" id="EGS29225.1"/>
    </source>
</evidence>
<evidence type="ECO:0000313" key="2">
    <source>
        <dbReference type="Proteomes" id="UP000005055"/>
    </source>
</evidence>
<protein>
    <submittedName>
        <fullName evidence="1">Uncharacterized protein</fullName>
    </submittedName>
</protein>
<accession>F9QDD8</accession>
<keyword evidence="2" id="KW-1185">Reference proteome</keyword>